<dbReference type="EMBL" id="OU963864">
    <property type="protein sequence ID" value="CAH0387450.1"/>
    <property type="molecule type" value="Genomic_DNA"/>
</dbReference>
<keyword evidence="3" id="KW-1185">Reference proteome</keyword>
<dbReference type="Gene3D" id="3.40.720.10">
    <property type="entry name" value="Alkaline Phosphatase, subunit A"/>
    <property type="match status" value="1"/>
</dbReference>
<name>A0A9P0AAA3_BEMTA</name>
<reference evidence="2" key="1">
    <citation type="submission" date="2021-12" db="EMBL/GenBank/DDBJ databases">
        <authorList>
            <person name="King R."/>
        </authorList>
    </citation>
    <scope>NUCLEOTIDE SEQUENCE</scope>
</reference>
<protein>
    <submittedName>
        <fullName evidence="2">Uncharacterized protein</fullName>
    </submittedName>
</protein>
<dbReference type="AlphaFoldDB" id="A0A9P0AAA3"/>
<dbReference type="Pfam" id="PF01663">
    <property type="entry name" value="Phosphodiest"/>
    <property type="match status" value="1"/>
</dbReference>
<dbReference type="PANTHER" id="PTHR10151:SF120">
    <property type="entry name" value="BIS(5'-ADENOSYL)-TRIPHOSPHATASE"/>
    <property type="match status" value="1"/>
</dbReference>
<dbReference type="SUPFAM" id="SSF53649">
    <property type="entry name" value="Alkaline phosphatase-like"/>
    <property type="match status" value="1"/>
</dbReference>
<dbReference type="Gene3D" id="3.30.1360.180">
    <property type="match status" value="1"/>
</dbReference>
<dbReference type="InterPro" id="IPR002591">
    <property type="entry name" value="Phosphodiest/P_Trfase"/>
</dbReference>
<dbReference type="CDD" id="cd16018">
    <property type="entry name" value="Enpp"/>
    <property type="match status" value="1"/>
</dbReference>
<sequence length="447" mass="51379">MVNFHVLCLCLASLSTAPVRAVFNTSVLLVSFDGFRYDFIHRNESWTPNLLRLKGRGSSPEHLRNVFPTKTYPNHHSIATGLYPETHGVLANSVFEQGFNSELTYDDPRLWHYDEEIEPIWITNEKGTSEGRERTEVRRSGVLMWPGAQHKYQNKTSTFSIPLNRSVSWEERVDIMLSWFTHPETPINLGIGYFEEPDTQSHLYGPSSHQVNEQIKRVDRTVGYLVDQIEKLDLTDKLNVIIVSDHGSHEAKFEHLIDLGYHVDMSALTWAGCSPILQIQPHKGREEEVFQNLTQAAESTNAFQVYRKEEIPEKWNYKRNNRTADLLALATVGYAFQGRIKHIDEDWKTQFYNVILKPGQTFGVHGYSNEEPSMRAFFLAWGPLIKEDFNPEPFDNVDIQPLISCMLQLPPMPQHLKANGTLANVASMFRNPPSQHCQLRNQEIDTK</sequence>
<evidence type="ECO:0000256" key="1">
    <source>
        <dbReference type="SAM" id="SignalP"/>
    </source>
</evidence>
<dbReference type="Proteomes" id="UP001152759">
    <property type="component" value="Chromosome 3"/>
</dbReference>
<dbReference type="InterPro" id="IPR017850">
    <property type="entry name" value="Alkaline_phosphatase_core_sf"/>
</dbReference>
<dbReference type="GO" id="GO:0016787">
    <property type="term" value="F:hydrolase activity"/>
    <property type="evidence" value="ECO:0007669"/>
    <property type="project" value="UniProtKB-ARBA"/>
</dbReference>
<feature type="chain" id="PRO_5040389427" evidence="1">
    <location>
        <begin position="22"/>
        <end position="447"/>
    </location>
</feature>
<dbReference type="PANTHER" id="PTHR10151">
    <property type="entry name" value="ECTONUCLEOTIDE PYROPHOSPHATASE/PHOSPHODIESTERASE"/>
    <property type="match status" value="1"/>
</dbReference>
<keyword evidence="1" id="KW-0732">Signal</keyword>
<evidence type="ECO:0000313" key="2">
    <source>
        <dbReference type="EMBL" id="CAH0387450.1"/>
    </source>
</evidence>
<gene>
    <name evidence="2" type="ORF">BEMITA_LOCUS6466</name>
</gene>
<feature type="signal peptide" evidence="1">
    <location>
        <begin position="1"/>
        <end position="21"/>
    </location>
</feature>
<organism evidence="2 3">
    <name type="scientific">Bemisia tabaci</name>
    <name type="common">Sweetpotato whitefly</name>
    <name type="synonym">Aleurodes tabaci</name>
    <dbReference type="NCBI Taxonomy" id="7038"/>
    <lineage>
        <taxon>Eukaryota</taxon>
        <taxon>Metazoa</taxon>
        <taxon>Ecdysozoa</taxon>
        <taxon>Arthropoda</taxon>
        <taxon>Hexapoda</taxon>
        <taxon>Insecta</taxon>
        <taxon>Pterygota</taxon>
        <taxon>Neoptera</taxon>
        <taxon>Paraneoptera</taxon>
        <taxon>Hemiptera</taxon>
        <taxon>Sternorrhyncha</taxon>
        <taxon>Aleyrodoidea</taxon>
        <taxon>Aleyrodidae</taxon>
        <taxon>Aleyrodinae</taxon>
        <taxon>Bemisia</taxon>
    </lineage>
</organism>
<evidence type="ECO:0000313" key="3">
    <source>
        <dbReference type="Proteomes" id="UP001152759"/>
    </source>
</evidence>
<proteinExistence type="predicted"/>
<accession>A0A9P0AAA3</accession>